<sequence length="274" mass="31008">MGVDYGFDVHPTLGPGCQDLYEAFLEEVVQKYKQAVPPTLASHQGKKDGQDVMDMELPQGPSFERLLDLEKMNPAQLPIQSQLIHLRNVLSLNPTLVLVLTRAASLNLPNWYLAAGALSQTIWNNVSSLPPETGIHDYDLVYYDASDLSYEAEDVVIQAGKQLFADIPVEVEIRNQARVHLWYEKKFGLARPANKSVEDGIDSWISTSAMLGVRLDEHGEWIFYAPRGLSDFFNMVVRPNTAFAKRENYEKKVERWKAIWSGLKVEAWPENEST</sequence>
<dbReference type="GeneID" id="80872723"/>
<gene>
    <name evidence="1" type="ORF">T069G_10825</name>
</gene>
<dbReference type="PANTHER" id="PTHR39166">
    <property type="entry name" value="BLL1166 PROTEIN"/>
    <property type="match status" value="1"/>
</dbReference>
<name>A0A9W9B3H1_9HYPO</name>
<dbReference type="Pfam" id="PF06042">
    <property type="entry name" value="NTP_transf_6"/>
    <property type="match status" value="1"/>
</dbReference>
<evidence type="ECO:0000313" key="1">
    <source>
        <dbReference type="EMBL" id="KAJ4855267.1"/>
    </source>
</evidence>
<accession>A0A9W9B3H1</accession>
<dbReference type="PANTHER" id="PTHR39166:SF1">
    <property type="entry name" value="BLL1166 PROTEIN"/>
    <property type="match status" value="1"/>
</dbReference>
<comment type="caution">
    <text evidence="1">The sequence shown here is derived from an EMBL/GenBank/DDBJ whole genome shotgun (WGS) entry which is preliminary data.</text>
</comment>
<dbReference type="RefSeq" id="XP_056024325.1">
    <property type="nucleotide sequence ID" value="XM_056178035.1"/>
</dbReference>
<dbReference type="Proteomes" id="UP001140511">
    <property type="component" value="Unassembled WGS sequence"/>
</dbReference>
<keyword evidence="2" id="KW-1185">Reference proteome</keyword>
<proteinExistence type="predicted"/>
<dbReference type="InterPro" id="IPR009267">
    <property type="entry name" value="NTP_transf_6"/>
</dbReference>
<evidence type="ECO:0000313" key="2">
    <source>
        <dbReference type="Proteomes" id="UP001140511"/>
    </source>
</evidence>
<organism evidence="1 2">
    <name type="scientific">Trichoderma breve</name>
    <dbReference type="NCBI Taxonomy" id="2034170"/>
    <lineage>
        <taxon>Eukaryota</taxon>
        <taxon>Fungi</taxon>
        <taxon>Dikarya</taxon>
        <taxon>Ascomycota</taxon>
        <taxon>Pezizomycotina</taxon>
        <taxon>Sordariomycetes</taxon>
        <taxon>Hypocreomycetidae</taxon>
        <taxon>Hypocreales</taxon>
        <taxon>Hypocreaceae</taxon>
        <taxon>Trichoderma</taxon>
    </lineage>
</organism>
<reference evidence="1" key="1">
    <citation type="submission" date="2022-09" db="EMBL/GenBank/DDBJ databases">
        <title>Chromosome-level assembly of Trichoderma breve T069, a fungus used in development of biopesticide product.</title>
        <authorList>
            <person name="Lin R."/>
            <person name="Liu T."/>
        </authorList>
    </citation>
    <scope>NUCLEOTIDE SEQUENCE</scope>
    <source>
        <strain evidence="1">T069</strain>
    </source>
</reference>
<dbReference type="EMBL" id="JAOPEN010000007">
    <property type="protein sequence ID" value="KAJ4855267.1"/>
    <property type="molecule type" value="Genomic_DNA"/>
</dbReference>
<dbReference type="AlphaFoldDB" id="A0A9W9B3H1"/>
<protein>
    <submittedName>
        <fullName evidence="1">Nucleotidyltransferase domain-containing protein</fullName>
    </submittedName>
</protein>